<dbReference type="OrthoDB" id="655030at2759"/>
<name>A0A9P3HEW0_9FUNG</name>
<organism evidence="6 7">
    <name type="scientific">Entomortierella parvispora</name>
    <dbReference type="NCBI Taxonomy" id="205924"/>
    <lineage>
        <taxon>Eukaryota</taxon>
        <taxon>Fungi</taxon>
        <taxon>Fungi incertae sedis</taxon>
        <taxon>Mucoromycota</taxon>
        <taxon>Mortierellomycotina</taxon>
        <taxon>Mortierellomycetes</taxon>
        <taxon>Mortierellales</taxon>
        <taxon>Mortierellaceae</taxon>
        <taxon>Entomortierella</taxon>
    </lineage>
</organism>
<reference evidence="6" key="1">
    <citation type="submission" date="2021-11" db="EMBL/GenBank/DDBJ databases">
        <authorList>
            <person name="Herlambang A."/>
            <person name="Guo Y."/>
            <person name="Takashima Y."/>
            <person name="Nishizawa T."/>
        </authorList>
    </citation>
    <scope>NUCLEOTIDE SEQUENCE</scope>
    <source>
        <strain evidence="6">E1425</strain>
    </source>
</reference>
<dbReference type="PANTHER" id="PTHR47356:SF2">
    <property type="entry name" value="FAD-BINDING DOMAIN-CONTAINING PROTEIN-RELATED"/>
    <property type="match status" value="1"/>
</dbReference>
<sequence>MSTNTQPVSPGANPHVIIVGAGIGGLTLALLLERAGVSYVVLEKTSSIKPLGSALAVSGHLTYLFRQLGIFDEFHDKSLVYEEARGHDGNCNPTSNVDLRPSVPMTGSNWYIVARPVLYNLIYDKIPKDKIHLNKRVTTIHNGDTSARVDCKDGSTFEGDLIVGADGAYSPVRQGLFKWLKENNKLPSSDDLPMPYNCVCLVGQTGELDPKEYPDIGKDLCTFDSMTSTTTPYTWAIFTTKQRTICWMAIEHLNKSSSKEHEHESSRNSDWGPEAAEAMAQAVRDLPILNAGKTGTSLGDLIDKTDKNLISKVVLEEKVYKTWYGGRTVLLGDACHKLNPSAGAGAMSAIHDAICLANWLNVLPSLAVNDLEATFKKYRSERYPHVKVAYRASAALAKGLEKNTAGAIVRFLNAHMPKWLWVRYLKSAVKYRPQASFLDAVEDTGTVRPRGQTSLVKTRILFEALLKKQQEASLSLKPTMTAGPVAV</sequence>
<dbReference type="InterPro" id="IPR036188">
    <property type="entry name" value="FAD/NAD-bd_sf"/>
</dbReference>
<keyword evidence="7" id="KW-1185">Reference proteome</keyword>
<protein>
    <recommendedName>
        <fullName evidence="5">FAD-binding domain-containing protein</fullName>
    </recommendedName>
</protein>
<evidence type="ECO:0000313" key="6">
    <source>
        <dbReference type="EMBL" id="GJJ75048.1"/>
    </source>
</evidence>
<feature type="domain" description="FAD-binding" evidence="5">
    <location>
        <begin position="310"/>
        <end position="389"/>
    </location>
</feature>
<evidence type="ECO:0000256" key="3">
    <source>
        <dbReference type="ARBA" id="ARBA00022827"/>
    </source>
</evidence>
<evidence type="ECO:0000313" key="7">
    <source>
        <dbReference type="Proteomes" id="UP000827284"/>
    </source>
</evidence>
<comment type="similarity">
    <text evidence="1">Belongs to the paxM FAD-dependent monooxygenase family.</text>
</comment>
<dbReference type="EMBL" id="BQFW01000010">
    <property type="protein sequence ID" value="GJJ75048.1"/>
    <property type="molecule type" value="Genomic_DNA"/>
</dbReference>
<dbReference type="PANTHER" id="PTHR47356">
    <property type="entry name" value="FAD-DEPENDENT MONOOXYGENASE ASQG-RELATED"/>
    <property type="match status" value="1"/>
</dbReference>
<keyword evidence="2" id="KW-0285">Flavoprotein</keyword>
<dbReference type="Pfam" id="PF01494">
    <property type="entry name" value="FAD_binding_3"/>
    <property type="match status" value="2"/>
</dbReference>
<evidence type="ECO:0000256" key="2">
    <source>
        <dbReference type="ARBA" id="ARBA00022630"/>
    </source>
</evidence>
<evidence type="ECO:0000256" key="4">
    <source>
        <dbReference type="ARBA" id="ARBA00023002"/>
    </source>
</evidence>
<dbReference type="PRINTS" id="PR00420">
    <property type="entry name" value="RNGMNOXGNASE"/>
</dbReference>
<dbReference type="InterPro" id="IPR002938">
    <property type="entry name" value="FAD-bd"/>
</dbReference>
<feature type="domain" description="FAD-binding" evidence="5">
    <location>
        <begin position="15"/>
        <end position="176"/>
    </location>
</feature>
<gene>
    <name evidence="6" type="ORF">EMPS_07406</name>
</gene>
<keyword evidence="4" id="KW-0560">Oxidoreductase</keyword>
<comment type="caution">
    <text evidence="6">The sequence shown here is derived from an EMBL/GenBank/DDBJ whole genome shotgun (WGS) entry which is preliminary data.</text>
</comment>
<reference evidence="6" key="2">
    <citation type="journal article" date="2022" name="Microbiol. Resour. Announc.">
        <title>Whole-Genome Sequence of Entomortierella parvispora E1425, a Mucoromycotan Fungus Associated with Burkholderiaceae-Related Endosymbiotic Bacteria.</title>
        <authorList>
            <person name="Herlambang A."/>
            <person name="Guo Y."/>
            <person name="Takashima Y."/>
            <person name="Narisawa K."/>
            <person name="Ohta H."/>
            <person name="Nishizawa T."/>
        </authorList>
    </citation>
    <scope>NUCLEOTIDE SEQUENCE</scope>
    <source>
        <strain evidence="6">E1425</strain>
    </source>
</reference>
<dbReference type="GO" id="GO:0004497">
    <property type="term" value="F:monooxygenase activity"/>
    <property type="evidence" value="ECO:0007669"/>
    <property type="project" value="InterPro"/>
</dbReference>
<dbReference type="InterPro" id="IPR050562">
    <property type="entry name" value="FAD_mOase_fung"/>
</dbReference>
<dbReference type="SUPFAM" id="SSF51905">
    <property type="entry name" value="FAD/NAD(P)-binding domain"/>
    <property type="match status" value="1"/>
</dbReference>
<dbReference type="AlphaFoldDB" id="A0A9P3HEW0"/>
<evidence type="ECO:0000256" key="1">
    <source>
        <dbReference type="ARBA" id="ARBA00007992"/>
    </source>
</evidence>
<dbReference type="Gene3D" id="3.50.50.60">
    <property type="entry name" value="FAD/NAD(P)-binding domain"/>
    <property type="match status" value="1"/>
</dbReference>
<dbReference type="Proteomes" id="UP000827284">
    <property type="component" value="Unassembled WGS sequence"/>
</dbReference>
<accession>A0A9P3HEW0</accession>
<proteinExistence type="inferred from homology"/>
<keyword evidence="3" id="KW-0274">FAD</keyword>
<evidence type="ECO:0000259" key="5">
    <source>
        <dbReference type="Pfam" id="PF01494"/>
    </source>
</evidence>
<dbReference type="GO" id="GO:0071949">
    <property type="term" value="F:FAD binding"/>
    <property type="evidence" value="ECO:0007669"/>
    <property type="project" value="InterPro"/>
</dbReference>